<name>A0A1M7ZR97_9HYPH</name>
<dbReference type="InterPro" id="IPR005786">
    <property type="entry name" value="B_amino_transII"/>
</dbReference>
<evidence type="ECO:0000256" key="11">
    <source>
        <dbReference type="ARBA" id="ARBA00022679"/>
    </source>
</evidence>
<keyword evidence="13" id="KW-0100">Branched-chain amino acid biosynthesis</keyword>
<evidence type="ECO:0000256" key="17">
    <source>
        <dbReference type="PIRSR" id="PIRSR006468-1"/>
    </source>
</evidence>
<comment type="pathway">
    <text evidence="5">Amino-acid biosynthesis; L-leucine biosynthesis; L-leucine from 3-methyl-2-oxobutanoate: step 4/4.</text>
</comment>
<dbReference type="InterPro" id="IPR033939">
    <property type="entry name" value="BCAT_family"/>
</dbReference>
<dbReference type="NCBIfam" id="TIGR01123">
    <property type="entry name" value="ilvE_II"/>
    <property type="match status" value="1"/>
</dbReference>
<dbReference type="GO" id="GO:0004084">
    <property type="term" value="F:branched-chain-amino-acid transaminase activity"/>
    <property type="evidence" value="ECO:0007669"/>
    <property type="project" value="UniProtKB-EC"/>
</dbReference>
<dbReference type="GO" id="GO:0009098">
    <property type="term" value="P:L-leucine biosynthetic process"/>
    <property type="evidence" value="ECO:0007669"/>
    <property type="project" value="UniProtKB-UniPathway"/>
</dbReference>
<evidence type="ECO:0000256" key="12">
    <source>
        <dbReference type="ARBA" id="ARBA00022898"/>
    </source>
</evidence>
<dbReference type="AlphaFoldDB" id="A0A1M7ZR97"/>
<dbReference type="RefSeq" id="WP_073632064.1">
    <property type="nucleotide sequence ID" value="NZ_FRXO01000013.1"/>
</dbReference>
<dbReference type="PANTHER" id="PTHR11825:SF44">
    <property type="entry name" value="BRANCHED-CHAIN-AMINO-ACID AMINOTRANSFERASE"/>
    <property type="match status" value="1"/>
</dbReference>
<comment type="catalytic activity">
    <reaction evidence="16">
        <text>L-leucine + 2-oxoglutarate = 4-methyl-2-oxopentanoate + L-glutamate</text>
        <dbReference type="Rhea" id="RHEA:18321"/>
        <dbReference type="ChEBI" id="CHEBI:16810"/>
        <dbReference type="ChEBI" id="CHEBI:17865"/>
        <dbReference type="ChEBI" id="CHEBI:29985"/>
        <dbReference type="ChEBI" id="CHEBI:57427"/>
        <dbReference type="EC" id="2.6.1.42"/>
    </reaction>
</comment>
<dbReference type="InterPro" id="IPR001544">
    <property type="entry name" value="Aminotrans_IV"/>
</dbReference>
<comment type="pathway">
    <text evidence="3">Amino-acid biosynthesis; L-isoleucine biosynthesis; L-isoleucine from 2-oxobutanoate: step 4/4.</text>
</comment>
<dbReference type="NCBIfam" id="NF009897">
    <property type="entry name" value="PRK13357.1"/>
    <property type="match status" value="1"/>
</dbReference>
<keyword evidence="10" id="KW-0028">Amino-acid biosynthesis</keyword>
<dbReference type="UniPathway" id="UPA00049">
    <property type="reaction ID" value="UER00062"/>
</dbReference>
<dbReference type="UniPathway" id="UPA00048">
    <property type="reaction ID" value="UER00073"/>
</dbReference>
<comment type="similarity">
    <text evidence="6">Belongs to the class-IV pyridoxal-phosphate-dependent aminotransferase family.</text>
</comment>
<accession>A0A1M7ZR97</accession>
<gene>
    <name evidence="19" type="ORF">SAMN02745172_04016</name>
</gene>
<dbReference type="Gene3D" id="3.30.470.10">
    <property type="match status" value="1"/>
</dbReference>
<proteinExistence type="inferred from homology"/>
<evidence type="ECO:0000256" key="16">
    <source>
        <dbReference type="ARBA" id="ARBA00049229"/>
    </source>
</evidence>
<dbReference type="Gene3D" id="3.20.10.10">
    <property type="entry name" value="D-amino Acid Aminotransferase, subunit A, domain 2"/>
    <property type="match status" value="1"/>
</dbReference>
<dbReference type="PIRSF" id="PIRSF006468">
    <property type="entry name" value="BCAT1"/>
    <property type="match status" value="1"/>
</dbReference>
<evidence type="ECO:0000256" key="4">
    <source>
        <dbReference type="ARBA" id="ARBA00004931"/>
    </source>
</evidence>
<dbReference type="SUPFAM" id="SSF56752">
    <property type="entry name" value="D-aminoacid aminotransferase-like PLP-dependent enzymes"/>
    <property type="match status" value="1"/>
</dbReference>
<evidence type="ECO:0000256" key="5">
    <source>
        <dbReference type="ARBA" id="ARBA00005072"/>
    </source>
</evidence>
<dbReference type="Pfam" id="PF01063">
    <property type="entry name" value="Aminotran_4"/>
    <property type="match status" value="1"/>
</dbReference>
<evidence type="ECO:0000256" key="18">
    <source>
        <dbReference type="SAM" id="MobiDB-lite"/>
    </source>
</evidence>
<dbReference type="EC" id="2.6.1.42" evidence="7"/>
<dbReference type="GO" id="GO:0009097">
    <property type="term" value="P:isoleucine biosynthetic process"/>
    <property type="evidence" value="ECO:0007669"/>
    <property type="project" value="UniProtKB-UniPathway"/>
</dbReference>
<evidence type="ECO:0000256" key="13">
    <source>
        <dbReference type="ARBA" id="ARBA00023304"/>
    </source>
</evidence>
<dbReference type="EMBL" id="FRXO01000013">
    <property type="protein sequence ID" value="SHO67339.1"/>
    <property type="molecule type" value="Genomic_DNA"/>
</dbReference>
<dbReference type="PANTHER" id="PTHR11825">
    <property type="entry name" value="SUBGROUP IIII AMINOTRANSFERASE"/>
    <property type="match status" value="1"/>
</dbReference>
<feature type="region of interest" description="Disordered" evidence="18">
    <location>
        <begin position="1"/>
        <end position="22"/>
    </location>
</feature>
<evidence type="ECO:0000256" key="8">
    <source>
        <dbReference type="ARBA" id="ARBA00014472"/>
    </source>
</evidence>
<comment type="function">
    <text evidence="2">Acts on leucine, isoleucine and valine.</text>
</comment>
<keyword evidence="20" id="KW-1185">Reference proteome</keyword>
<evidence type="ECO:0000256" key="10">
    <source>
        <dbReference type="ARBA" id="ARBA00022605"/>
    </source>
</evidence>
<evidence type="ECO:0000256" key="1">
    <source>
        <dbReference type="ARBA" id="ARBA00001933"/>
    </source>
</evidence>
<evidence type="ECO:0000256" key="6">
    <source>
        <dbReference type="ARBA" id="ARBA00009320"/>
    </source>
</evidence>
<evidence type="ECO:0000256" key="14">
    <source>
        <dbReference type="ARBA" id="ARBA00048212"/>
    </source>
</evidence>
<evidence type="ECO:0000313" key="20">
    <source>
        <dbReference type="Proteomes" id="UP000186406"/>
    </source>
</evidence>
<evidence type="ECO:0000256" key="15">
    <source>
        <dbReference type="ARBA" id="ARBA00048798"/>
    </source>
</evidence>
<dbReference type="InterPro" id="IPR036038">
    <property type="entry name" value="Aminotransferase-like"/>
</dbReference>
<dbReference type="Proteomes" id="UP000186406">
    <property type="component" value="Unassembled WGS sequence"/>
</dbReference>
<evidence type="ECO:0000256" key="2">
    <source>
        <dbReference type="ARBA" id="ARBA00003109"/>
    </source>
</evidence>
<keyword evidence="11 19" id="KW-0808">Transferase</keyword>
<organism evidence="19 20">
    <name type="scientific">Pseudoxanthobacter soli DSM 19599</name>
    <dbReference type="NCBI Taxonomy" id="1123029"/>
    <lineage>
        <taxon>Bacteria</taxon>
        <taxon>Pseudomonadati</taxon>
        <taxon>Pseudomonadota</taxon>
        <taxon>Alphaproteobacteria</taxon>
        <taxon>Hyphomicrobiales</taxon>
        <taxon>Segnochrobactraceae</taxon>
        <taxon>Pseudoxanthobacter</taxon>
    </lineage>
</organism>
<dbReference type="CDD" id="cd01557">
    <property type="entry name" value="BCAT_beta_family"/>
    <property type="match status" value="1"/>
</dbReference>
<dbReference type="InterPro" id="IPR043132">
    <property type="entry name" value="BCAT-like_C"/>
</dbReference>
<protein>
    <recommendedName>
        <fullName evidence="8">Probable branched-chain-amino-acid aminotransferase</fullName>
        <ecNumber evidence="7">2.6.1.42</ecNumber>
    </recommendedName>
</protein>
<comment type="cofactor">
    <cofactor evidence="1">
        <name>pyridoxal 5'-phosphate</name>
        <dbReference type="ChEBI" id="CHEBI:597326"/>
    </cofactor>
</comment>
<evidence type="ECO:0000313" key="19">
    <source>
        <dbReference type="EMBL" id="SHO67339.1"/>
    </source>
</evidence>
<comment type="pathway">
    <text evidence="4">Amino-acid biosynthesis; L-valine biosynthesis; L-valine from pyruvate: step 4/4.</text>
</comment>
<evidence type="ECO:0000256" key="3">
    <source>
        <dbReference type="ARBA" id="ARBA00004824"/>
    </source>
</evidence>
<evidence type="ECO:0000256" key="7">
    <source>
        <dbReference type="ARBA" id="ARBA00013053"/>
    </source>
</evidence>
<feature type="modified residue" description="N6-(pyridoxal phosphate)lysine" evidence="17">
    <location>
        <position position="200"/>
    </location>
</feature>
<dbReference type="GO" id="GO:0009099">
    <property type="term" value="P:L-valine biosynthetic process"/>
    <property type="evidence" value="ECO:0007669"/>
    <property type="project" value="UniProtKB-UniPathway"/>
</dbReference>
<keyword evidence="12" id="KW-0663">Pyridoxal phosphate</keyword>
<reference evidence="19 20" key="1">
    <citation type="submission" date="2016-12" db="EMBL/GenBank/DDBJ databases">
        <authorList>
            <person name="Song W.-J."/>
            <person name="Kurnit D.M."/>
        </authorList>
    </citation>
    <scope>NUCLEOTIDE SEQUENCE [LARGE SCALE GENOMIC DNA]</scope>
    <source>
        <strain evidence="19 20">DSM 19599</strain>
    </source>
</reference>
<comment type="catalytic activity">
    <reaction evidence="14">
        <text>L-valine + 2-oxoglutarate = 3-methyl-2-oxobutanoate + L-glutamate</text>
        <dbReference type="Rhea" id="RHEA:24813"/>
        <dbReference type="ChEBI" id="CHEBI:11851"/>
        <dbReference type="ChEBI" id="CHEBI:16810"/>
        <dbReference type="ChEBI" id="CHEBI:29985"/>
        <dbReference type="ChEBI" id="CHEBI:57762"/>
        <dbReference type="EC" id="2.6.1.42"/>
    </reaction>
</comment>
<comment type="catalytic activity">
    <reaction evidence="15">
        <text>L-isoleucine + 2-oxoglutarate = (S)-3-methyl-2-oxopentanoate + L-glutamate</text>
        <dbReference type="Rhea" id="RHEA:24801"/>
        <dbReference type="ChEBI" id="CHEBI:16810"/>
        <dbReference type="ChEBI" id="CHEBI:29985"/>
        <dbReference type="ChEBI" id="CHEBI:35146"/>
        <dbReference type="ChEBI" id="CHEBI:58045"/>
        <dbReference type="EC" id="2.6.1.42"/>
    </reaction>
</comment>
<dbReference type="UniPathway" id="UPA00047">
    <property type="reaction ID" value="UER00058"/>
</dbReference>
<keyword evidence="9 19" id="KW-0032">Aminotransferase</keyword>
<dbReference type="OrthoDB" id="9804984at2"/>
<evidence type="ECO:0000256" key="9">
    <source>
        <dbReference type="ARBA" id="ARBA00022576"/>
    </source>
</evidence>
<dbReference type="InterPro" id="IPR043131">
    <property type="entry name" value="BCAT-like_N"/>
</dbReference>
<sequence>MSDPLKTPISITRTETPHARPADNALSFGKVFTDHMFIMNYNADKGWHDPRVVPYGKLSLDPATSVLHYGQAIFDGLKAFRGADGKIRLFRAQRHAERLNKSCAALCIPTLDVDLVRRSFEAIVGVDNEWVPSAPGTSLYVRPTIIATDVALGVHPATNYIYFVICSPVGAYYKEGVKPVRILASDKYVRAVKGGLGEAKTAANYAASLSGQQEAEDKGYTQVLWLDGVERKYIDEVGTMNIWMLIGDEVVTPPLEGTILDGVTRNSVMTLLNDWGYTVSERRITIDEVMQAGHDGTLREMWGTGTAAVVSPVGELGYKDDKVFIGNGGTGALTQRLYDHITGIQYGREADTHGWTSVVDVPAAAEKQIA</sequence>
<dbReference type="STRING" id="1123029.SAMN02745172_04016"/>